<evidence type="ECO:0000313" key="6">
    <source>
        <dbReference type="Proteomes" id="UP000230249"/>
    </source>
</evidence>
<reference evidence="5 6" key="1">
    <citation type="journal article" date="2017" name="Clin. Infect. Dis.">
        <title>Simultaneous emergence of multidrug-resistant Candida auris on 3 continents confirmed by whole-genome sequencing and epidemiological analyses.</title>
        <authorList>
            <person name="Lockhart S.R."/>
            <person name="Etienne K.A."/>
            <person name="Vallabhaneni S."/>
            <person name="Farooqi J."/>
            <person name="Chowdhary A."/>
            <person name="Govender N.P."/>
            <person name="Colombo A.L."/>
            <person name="Calvo B."/>
            <person name="Cuomo C.A."/>
            <person name="Desjardins C.A."/>
            <person name="Berkow E.L."/>
            <person name="Castanheira M."/>
            <person name="Magobo R.E."/>
            <person name="Jabeen K."/>
            <person name="Asghar R.J."/>
            <person name="Meis J.F."/>
            <person name="Jackson B."/>
            <person name="Chiller T."/>
            <person name="Litvintseva A.P."/>
        </authorList>
    </citation>
    <scope>NUCLEOTIDE SEQUENCE [LARGE SCALE GENOMIC DNA]</scope>
    <source>
        <strain evidence="5 6">B8441</strain>
    </source>
</reference>
<protein>
    <recommendedName>
        <fullName evidence="2">Phospholipid scramblase</fullName>
    </recommendedName>
</protein>
<dbReference type="GO" id="GO:0005886">
    <property type="term" value="C:plasma membrane"/>
    <property type="evidence" value="ECO:0007669"/>
    <property type="project" value="TreeGrafter"/>
</dbReference>
<reference evidence="4" key="4">
    <citation type="submission" date="2024-03" db="EMBL/GenBank/DDBJ databases">
        <title>Improved genome assembly of Candida auris strain B8441 and annotation of B11205.</title>
        <authorList>
            <person name="Cauldron N.C."/>
            <person name="Shea T."/>
            <person name="Cuomo C.A."/>
        </authorList>
    </citation>
    <scope>NUCLEOTIDE SEQUENCE</scope>
    <source>
        <strain evidence="4">B8441</strain>
    </source>
</reference>
<evidence type="ECO:0000256" key="2">
    <source>
        <dbReference type="RuleBase" id="RU363116"/>
    </source>
</evidence>
<comment type="caution">
    <text evidence="5">The sequence shown here is derived from an EMBL/GenBank/DDBJ whole genome shotgun (WGS) entry which is preliminary data.</text>
</comment>
<dbReference type="VEuPathDB" id="FungiDB:B9J08_004364"/>
<evidence type="ECO:0000256" key="1">
    <source>
        <dbReference type="ARBA" id="ARBA00005350"/>
    </source>
</evidence>
<dbReference type="EMBL" id="PEKT02000008">
    <property type="protein sequence ID" value="PIS50536.1"/>
    <property type="molecule type" value="Genomic_DNA"/>
</dbReference>
<dbReference type="VEuPathDB" id="FungiDB:QG37_04563"/>
<sequence length="353" mass="40588">MLLFRSQVLRSIRQLPPVCPTYAKRGISSTTSALIRKTRQAREISPEEVRRFQEELKRQKSGGHGTRSGQFYYHDQPSTNSDAFRGEPSQFRAVFDFPPNENGIITEDDPIYEILKEPTLVIERQVEFMNLVIGFEQANRYKIMNSKGDQIGYMEEKDFGIMKALGRQFFRLHRPFEIDVFNNYGDLVLTIKRPFSFINSHIKALLPGFDSFGNLMHEIIGESVQKWHLWRRKYNLFKLEDEVTDEYEQFGAIDSGFLAFDFPVYNRDGDVIASVDRNWVGLGRELFTDTGVYIVRMDPASFAGMGSLYPSVAGPLTLDQRAILLGNAVSIDFDYFSRHSRSGGGFLTFSDWE</sequence>
<proteinExistence type="inferred from homology"/>
<comment type="similarity">
    <text evidence="1 2">Belongs to the phospholipid scramblase family.</text>
</comment>
<dbReference type="VEuPathDB" id="FungiDB:CJJ07_002468"/>
<reference evidence="4 6" key="3">
    <citation type="journal article" date="2018" name="Nat. Commun.">
        <title>Genomic insights into multidrug-resistance, mating and virulence in Candida auris and related emerging species.</title>
        <authorList>
            <person name="Munoz J.F."/>
            <person name="Gade L."/>
            <person name="Chow N.A."/>
            <person name="Loparev V.N."/>
            <person name="Juieng P."/>
            <person name="Berkow E.L."/>
            <person name="Farrer R.A."/>
            <person name="Litvintseva A.P."/>
            <person name="Cuomo C.A."/>
        </authorList>
    </citation>
    <scope>GENOME REANNOTATION</scope>
    <source>
        <strain evidence="4 6">B8441</strain>
    </source>
</reference>
<dbReference type="VEuPathDB" id="FungiDB:CJI97_004427"/>
<dbReference type="PANTHER" id="PTHR23248:SF9">
    <property type="entry name" value="PHOSPHOLIPID SCRAMBLASE"/>
    <property type="match status" value="1"/>
</dbReference>
<dbReference type="VEuPathDB" id="FungiDB:CJJ09_005053"/>
<dbReference type="GO" id="GO:0017128">
    <property type="term" value="F:phospholipid scramblase activity"/>
    <property type="evidence" value="ECO:0007669"/>
    <property type="project" value="InterPro"/>
</dbReference>
<dbReference type="SUPFAM" id="SSF54518">
    <property type="entry name" value="Tubby C-terminal domain-like"/>
    <property type="match status" value="1"/>
</dbReference>
<evidence type="ECO:0000256" key="3">
    <source>
        <dbReference type="SAM" id="MobiDB-lite"/>
    </source>
</evidence>
<dbReference type="Pfam" id="PF03803">
    <property type="entry name" value="Scramblase"/>
    <property type="match status" value="1"/>
</dbReference>
<name>A0A2H0ZIW0_CANAR</name>
<organism evidence="5">
    <name type="scientific">Candidozyma auris</name>
    <name type="common">Yeast</name>
    <name type="synonym">Candida auris</name>
    <dbReference type="NCBI Taxonomy" id="498019"/>
    <lineage>
        <taxon>Eukaryota</taxon>
        <taxon>Fungi</taxon>
        <taxon>Dikarya</taxon>
        <taxon>Ascomycota</taxon>
        <taxon>Saccharomycotina</taxon>
        <taxon>Pichiomycetes</taxon>
        <taxon>Metschnikowiaceae</taxon>
        <taxon>Candidozyma</taxon>
    </lineage>
</organism>
<feature type="compositionally biased region" description="Basic and acidic residues" evidence="3">
    <location>
        <begin position="46"/>
        <end position="58"/>
    </location>
</feature>
<evidence type="ECO:0000313" key="5">
    <source>
        <dbReference type="EMBL" id="PIS50536.1"/>
    </source>
</evidence>
<gene>
    <name evidence="5" type="ORF">B9J08_004364</name>
    <name evidence="4" type="ORF">B9J08_05118</name>
</gene>
<dbReference type="EMBL" id="PEKT03000006">
    <property type="protein sequence ID" value="KAK8438756.1"/>
    <property type="molecule type" value="Genomic_DNA"/>
</dbReference>
<dbReference type="Proteomes" id="UP000230249">
    <property type="component" value="Unassembled WGS sequence"/>
</dbReference>
<dbReference type="OMA" id="QNWHLWR"/>
<dbReference type="InterPro" id="IPR025659">
    <property type="entry name" value="Tubby-like_C"/>
</dbReference>
<reference evidence="5" key="2">
    <citation type="submission" date="2017-11" db="EMBL/GenBank/DDBJ databases">
        <title>Candida auris genome assembly and annotation.</title>
        <authorList>
            <person name="Munoz J.F."/>
            <person name="Gade L.G."/>
            <person name="Chow N.A."/>
            <person name="Litvintseva A.P."/>
            <person name="Loparev V.N."/>
            <person name="Cuomo C.A."/>
        </authorList>
    </citation>
    <scope>NUCLEOTIDE SEQUENCE</scope>
    <source>
        <strain evidence="5">B8441</strain>
    </source>
</reference>
<feature type="region of interest" description="Disordered" evidence="3">
    <location>
        <begin position="46"/>
        <end position="85"/>
    </location>
</feature>
<dbReference type="PANTHER" id="PTHR23248">
    <property type="entry name" value="PHOSPHOLIPID SCRAMBLASE-RELATED"/>
    <property type="match status" value="1"/>
</dbReference>
<dbReference type="InterPro" id="IPR005552">
    <property type="entry name" value="Scramblase"/>
</dbReference>
<dbReference type="VEuPathDB" id="FungiDB:CJI96_0005386"/>
<evidence type="ECO:0000313" key="4">
    <source>
        <dbReference type="EMBL" id="KAK8438756.1"/>
    </source>
</evidence>
<dbReference type="AlphaFoldDB" id="A0A2H0ZIW0"/>
<accession>A0A2H0ZIW0</accession>
<keyword evidence="6" id="KW-1185">Reference proteome</keyword>